<proteinExistence type="predicted"/>
<organism evidence="1 2">
    <name type="scientific">Candidatus Enterocloster excrementigallinarum</name>
    <dbReference type="NCBI Taxonomy" id="2838558"/>
    <lineage>
        <taxon>Bacteria</taxon>
        <taxon>Bacillati</taxon>
        <taxon>Bacillota</taxon>
        <taxon>Clostridia</taxon>
        <taxon>Lachnospirales</taxon>
        <taxon>Lachnospiraceae</taxon>
        <taxon>Enterocloster</taxon>
    </lineage>
</organism>
<dbReference type="EMBL" id="DWWB01000070">
    <property type="protein sequence ID" value="HJC67444.1"/>
    <property type="molecule type" value="Genomic_DNA"/>
</dbReference>
<evidence type="ECO:0000313" key="1">
    <source>
        <dbReference type="EMBL" id="HJC67444.1"/>
    </source>
</evidence>
<sequence>MGRFFKTWKTVLLTSETELFFRAKNLLYEQGIPYKSKTSCGQQRAVMNRWAGTGIALGRTDFEKNFYHILVSEENERRARAVLANIKRP</sequence>
<accession>A0A9D2PW18</accession>
<reference evidence="1" key="1">
    <citation type="journal article" date="2021" name="PeerJ">
        <title>Extensive microbial diversity within the chicken gut microbiome revealed by metagenomics and culture.</title>
        <authorList>
            <person name="Gilroy R."/>
            <person name="Ravi A."/>
            <person name="Getino M."/>
            <person name="Pursley I."/>
            <person name="Horton D.L."/>
            <person name="Alikhan N.F."/>
            <person name="Baker D."/>
            <person name="Gharbi K."/>
            <person name="Hall N."/>
            <person name="Watson M."/>
            <person name="Adriaenssens E.M."/>
            <person name="Foster-Nyarko E."/>
            <person name="Jarju S."/>
            <person name="Secka A."/>
            <person name="Antonio M."/>
            <person name="Oren A."/>
            <person name="Chaudhuri R.R."/>
            <person name="La Ragione R."/>
            <person name="Hildebrand F."/>
            <person name="Pallen M.J."/>
        </authorList>
    </citation>
    <scope>NUCLEOTIDE SEQUENCE</scope>
    <source>
        <strain evidence="1">CHK198-12963</strain>
    </source>
</reference>
<comment type="caution">
    <text evidence="1">The sequence shown here is derived from an EMBL/GenBank/DDBJ whole genome shotgun (WGS) entry which is preliminary data.</text>
</comment>
<gene>
    <name evidence="1" type="ORF">H9931_12165</name>
</gene>
<protein>
    <submittedName>
        <fullName evidence="1">Uncharacterized protein</fullName>
    </submittedName>
</protein>
<name>A0A9D2PW18_9FIRM</name>
<dbReference type="AlphaFoldDB" id="A0A9D2PW18"/>
<reference evidence="1" key="2">
    <citation type="submission" date="2021-04" db="EMBL/GenBank/DDBJ databases">
        <authorList>
            <person name="Gilroy R."/>
        </authorList>
    </citation>
    <scope>NUCLEOTIDE SEQUENCE</scope>
    <source>
        <strain evidence="1">CHK198-12963</strain>
    </source>
</reference>
<evidence type="ECO:0000313" key="2">
    <source>
        <dbReference type="Proteomes" id="UP000823863"/>
    </source>
</evidence>
<dbReference type="Proteomes" id="UP000823863">
    <property type="component" value="Unassembled WGS sequence"/>
</dbReference>